<dbReference type="RefSeq" id="WP_104063999.1">
    <property type="nucleotide sequence ID" value="NZ_JAHCUA010000003.1"/>
</dbReference>
<organism evidence="2 3">
    <name type="scientific">Campylobacter hyointestinalis subsp. hyointestinalis</name>
    <dbReference type="NCBI Taxonomy" id="91352"/>
    <lineage>
        <taxon>Bacteria</taxon>
        <taxon>Pseudomonadati</taxon>
        <taxon>Campylobacterota</taxon>
        <taxon>Epsilonproteobacteria</taxon>
        <taxon>Campylobacterales</taxon>
        <taxon>Campylobacteraceae</taxon>
        <taxon>Campylobacter</taxon>
    </lineage>
</organism>
<feature type="signal peptide" evidence="1">
    <location>
        <begin position="1"/>
        <end position="19"/>
    </location>
</feature>
<gene>
    <name evidence="2" type="ORF">CDQ78_01290</name>
</gene>
<proteinExistence type="predicted"/>
<dbReference type="Proteomes" id="UP000239685">
    <property type="component" value="Unassembled WGS sequence"/>
</dbReference>
<protein>
    <submittedName>
        <fullName evidence="2">Excinuclease ABC subunit A</fullName>
    </submittedName>
</protein>
<evidence type="ECO:0000313" key="3">
    <source>
        <dbReference type="Proteomes" id="UP000239685"/>
    </source>
</evidence>
<reference evidence="2 3" key="1">
    <citation type="submission" date="2017-06" db="EMBL/GenBank/DDBJ databases">
        <title>Updating the genomic taxonomy and epidemiology of Campylobacter hyointestinalis; discovery in New Zealand farmed ruminants.</title>
        <authorList>
            <person name="Wilkinson D.A."/>
            <person name="Fayaz A."/>
            <person name="Biggs P.J."/>
            <person name="Midwinter A.C."/>
        </authorList>
    </citation>
    <scope>NUCLEOTIDE SEQUENCE [LARGE SCALE GENOMIC DNA]</scope>
    <source>
        <strain evidence="2 3">S1614a</strain>
    </source>
</reference>
<keyword evidence="1" id="KW-0732">Signal</keyword>
<dbReference type="EMBL" id="NIQP01000001">
    <property type="protein sequence ID" value="PPB73034.1"/>
    <property type="molecule type" value="Genomic_DNA"/>
</dbReference>
<comment type="caution">
    <text evidence="2">The sequence shown here is derived from an EMBL/GenBank/DDBJ whole genome shotgun (WGS) entry which is preliminary data.</text>
</comment>
<evidence type="ECO:0000313" key="2">
    <source>
        <dbReference type="EMBL" id="PPB73034.1"/>
    </source>
</evidence>
<evidence type="ECO:0000256" key="1">
    <source>
        <dbReference type="SAM" id="SignalP"/>
    </source>
</evidence>
<accession>A0A855NBX0</accession>
<sequence length="139" mass="15328">MKKALIFALGFIFASSLFARNDILYFPLKDVLESEKAKEIIDPSIELIFGSGNTGEIVTKQVRTNKKTNAFGKTDKKACEWALLSALKSLQERAKKDDGTKVINITGYYYKNEFDSKTEFQCGAGSIMAGVTLIGDVAK</sequence>
<name>A0A855NBX0_CAMHY</name>
<dbReference type="AlphaFoldDB" id="A0A855NBX0"/>
<feature type="chain" id="PRO_5032980870" evidence="1">
    <location>
        <begin position="20"/>
        <end position="139"/>
    </location>
</feature>